<dbReference type="RefSeq" id="WP_114353262.1">
    <property type="nucleotide sequence ID" value="NZ_QPJJ01000009.1"/>
</dbReference>
<evidence type="ECO:0000313" key="4">
    <source>
        <dbReference type="EMBL" id="RCW66307.1"/>
    </source>
</evidence>
<dbReference type="NCBIfam" id="NF041479">
    <property type="entry name" value="spor_membprot_YtrI"/>
    <property type="match status" value="1"/>
</dbReference>
<dbReference type="InterPro" id="IPR048198">
    <property type="entry name" value="YtrI"/>
</dbReference>
<feature type="coiled-coil region" evidence="1">
    <location>
        <begin position="38"/>
        <end position="72"/>
    </location>
</feature>
<reference evidence="4 5" key="1">
    <citation type="submission" date="2018-07" db="EMBL/GenBank/DDBJ databases">
        <title>Genomic Encyclopedia of Type Strains, Phase IV (KMG-IV): sequencing the most valuable type-strain genomes for metagenomic binning, comparative biology and taxonomic classification.</title>
        <authorList>
            <person name="Goeker M."/>
        </authorList>
    </citation>
    <scope>NUCLEOTIDE SEQUENCE [LARGE SCALE GENOMIC DNA]</scope>
    <source>
        <strain evidence="4 5">DSM 27696</strain>
    </source>
</reference>
<keyword evidence="5" id="KW-1185">Reference proteome</keyword>
<dbReference type="OrthoDB" id="2691164at2"/>
<sequence length="170" mass="20199">MHIPPYYKRSSWQRFFSGCVIGSILAYLIFLFIYGRFYEEWVEENLYLRSQLRDLEKNYQTLEENHLALDKKSKENILIEEVNVQFENLKALKLQNDRMMVHQLEEAVKQEIEHIIGKEIDVVSETVELLITSVENKRYKVDEFYFQAEINTLILSNVTVVKINLNTSNS</sequence>
<feature type="domain" description="Sporulation membrane protein YtrI C-terminal" evidence="3">
    <location>
        <begin position="80"/>
        <end position="165"/>
    </location>
</feature>
<evidence type="ECO:0000256" key="2">
    <source>
        <dbReference type="SAM" id="Phobius"/>
    </source>
</evidence>
<name>A0A368XIK0_9BACI</name>
<organism evidence="4 5">
    <name type="scientific">Saliterribacillus persicus</name>
    <dbReference type="NCBI Taxonomy" id="930114"/>
    <lineage>
        <taxon>Bacteria</taxon>
        <taxon>Bacillati</taxon>
        <taxon>Bacillota</taxon>
        <taxon>Bacilli</taxon>
        <taxon>Bacillales</taxon>
        <taxon>Bacillaceae</taxon>
        <taxon>Saliterribacillus</taxon>
    </lineage>
</organism>
<evidence type="ECO:0000313" key="5">
    <source>
        <dbReference type="Proteomes" id="UP000252585"/>
    </source>
</evidence>
<dbReference type="EMBL" id="QPJJ01000009">
    <property type="protein sequence ID" value="RCW66307.1"/>
    <property type="molecule type" value="Genomic_DNA"/>
</dbReference>
<keyword evidence="2" id="KW-1133">Transmembrane helix</keyword>
<feature type="transmembrane region" description="Helical" evidence="2">
    <location>
        <begin position="15"/>
        <end position="34"/>
    </location>
</feature>
<evidence type="ECO:0000256" key="1">
    <source>
        <dbReference type="SAM" id="Coils"/>
    </source>
</evidence>
<protein>
    <recommendedName>
        <fullName evidence="3">Sporulation membrane protein YtrI C-terminal domain-containing protein</fullName>
    </recommendedName>
</protein>
<keyword evidence="1" id="KW-0175">Coiled coil</keyword>
<keyword evidence="2" id="KW-0812">Transmembrane</keyword>
<accession>A0A368XIK0</accession>
<evidence type="ECO:0000259" key="3">
    <source>
        <dbReference type="Pfam" id="PF26347"/>
    </source>
</evidence>
<dbReference type="Proteomes" id="UP000252585">
    <property type="component" value="Unassembled WGS sequence"/>
</dbReference>
<gene>
    <name evidence="4" type="ORF">DFR57_10922</name>
</gene>
<dbReference type="AlphaFoldDB" id="A0A368XIK0"/>
<comment type="caution">
    <text evidence="4">The sequence shown here is derived from an EMBL/GenBank/DDBJ whole genome shotgun (WGS) entry which is preliminary data.</text>
</comment>
<keyword evidence="2" id="KW-0472">Membrane</keyword>
<proteinExistence type="predicted"/>
<dbReference type="InterPro" id="IPR058620">
    <property type="entry name" value="YtrI_C"/>
</dbReference>
<dbReference type="Pfam" id="PF26347">
    <property type="entry name" value="YtrI_sporulation"/>
    <property type="match status" value="1"/>
</dbReference>